<dbReference type="Pfam" id="PF07183">
    <property type="entry name" value="DUF1403"/>
    <property type="match status" value="1"/>
</dbReference>
<keyword evidence="3" id="KW-1185">Reference proteome</keyword>
<proteinExistence type="predicted"/>
<reference evidence="3" key="1">
    <citation type="journal article" date="2019" name="Int. J. Syst. Evol. Microbiol.">
        <title>The Global Catalogue of Microorganisms (GCM) 10K type strain sequencing project: providing services to taxonomists for standard genome sequencing and annotation.</title>
        <authorList>
            <consortium name="The Broad Institute Genomics Platform"/>
            <consortium name="The Broad Institute Genome Sequencing Center for Infectious Disease"/>
            <person name="Wu L."/>
            <person name="Ma J."/>
        </authorList>
    </citation>
    <scope>NUCLEOTIDE SEQUENCE [LARGE SCALE GENOMIC DNA]</scope>
    <source>
        <strain evidence="3">NBRC 101365</strain>
    </source>
</reference>
<sequence length="316" mass="33454">MREPKTTLPPTALLRPVPAWARVKAAPQSATDATFAAGAALAALDAIVRAEPVFAGVWRQRLALSAAAATARLLGRREDEAALRDAWCFRSGGEAIGPAEPILRLWRQLATRSTGWPLRAIEEAARALGRDLKRRAGELVALLDAHAESAGKPLAAVVALGEAVSRAFPEADPLSLVLADLLLAAKLGWPVPVPLLMTEIANPLLRVGEPRRRPRPGEGGWPAALATAYALAAATAVDRAIDLERRVASLQRAVPKLRAKGAGPIVAGLLADDALTPASAPGQMTDRALRRLFDRLVELGAVRELSGRPSFRVYGL</sequence>
<accession>A0ABQ6CK24</accession>
<evidence type="ECO:0008006" key="4">
    <source>
        <dbReference type="Google" id="ProtNLM"/>
    </source>
</evidence>
<feature type="coiled-coil region" evidence="1">
    <location>
        <begin position="233"/>
        <end position="260"/>
    </location>
</feature>
<dbReference type="RefSeq" id="WP_284313319.1">
    <property type="nucleotide sequence ID" value="NZ_BSPC01000027.1"/>
</dbReference>
<gene>
    <name evidence="2" type="ORF">GCM10007874_32370</name>
</gene>
<name>A0ABQ6CK24_9HYPH</name>
<comment type="caution">
    <text evidence="2">The sequence shown here is derived from an EMBL/GenBank/DDBJ whole genome shotgun (WGS) entry which is preliminary data.</text>
</comment>
<organism evidence="2 3">
    <name type="scientific">Labrys miyagiensis</name>
    <dbReference type="NCBI Taxonomy" id="346912"/>
    <lineage>
        <taxon>Bacteria</taxon>
        <taxon>Pseudomonadati</taxon>
        <taxon>Pseudomonadota</taxon>
        <taxon>Alphaproteobacteria</taxon>
        <taxon>Hyphomicrobiales</taxon>
        <taxon>Xanthobacteraceae</taxon>
        <taxon>Labrys</taxon>
    </lineage>
</organism>
<dbReference type="Proteomes" id="UP001156882">
    <property type="component" value="Unassembled WGS sequence"/>
</dbReference>
<dbReference type="InterPro" id="IPR009843">
    <property type="entry name" value="DUF1403"/>
</dbReference>
<evidence type="ECO:0000256" key="1">
    <source>
        <dbReference type="SAM" id="Coils"/>
    </source>
</evidence>
<evidence type="ECO:0000313" key="3">
    <source>
        <dbReference type="Proteomes" id="UP001156882"/>
    </source>
</evidence>
<keyword evidence="1" id="KW-0175">Coiled coil</keyword>
<evidence type="ECO:0000313" key="2">
    <source>
        <dbReference type="EMBL" id="GLS20220.1"/>
    </source>
</evidence>
<protein>
    <recommendedName>
        <fullName evidence="4">DUF1403 family protein</fullName>
    </recommendedName>
</protein>
<dbReference type="EMBL" id="BSPC01000027">
    <property type="protein sequence ID" value="GLS20220.1"/>
    <property type="molecule type" value="Genomic_DNA"/>
</dbReference>